<keyword evidence="9" id="KW-1185">Reference proteome</keyword>
<feature type="transmembrane region" description="Helical" evidence="6">
    <location>
        <begin position="50"/>
        <end position="69"/>
    </location>
</feature>
<keyword evidence="5 6" id="KW-0472">Membrane</keyword>
<feature type="transmembrane region" description="Helical" evidence="6">
    <location>
        <begin position="357"/>
        <end position="378"/>
    </location>
</feature>
<dbReference type="PANTHER" id="PTHR11360">
    <property type="entry name" value="MONOCARBOXYLATE TRANSPORTER"/>
    <property type="match status" value="1"/>
</dbReference>
<evidence type="ECO:0000256" key="6">
    <source>
        <dbReference type="SAM" id="Phobius"/>
    </source>
</evidence>
<gene>
    <name evidence="8" type="ORF">GZH47_09595</name>
</gene>
<dbReference type="GO" id="GO:0005886">
    <property type="term" value="C:plasma membrane"/>
    <property type="evidence" value="ECO:0007669"/>
    <property type="project" value="UniProtKB-SubCell"/>
</dbReference>
<feature type="transmembrane region" description="Helical" evidence="6">
    <location>
        <begin position="169"/>
        <end position="188"/>
    </location>
</feature>
<dbReference type="Gene3D" id="1.20.1250.20">
    <property type="entry name" value="MFS general substrate transporter like domains"/>
    <property type="match status" value="2"/>
</dbReference>
<protein>
    <submittedName>
        <fullName evidence="8">MFS transporter</fullName>
    </submittedName>
</protein>
<feature type="transmembrane region" description="Helical" evidence="6">
    <location>
        <begin position="140"/>
        <end position="163"/>
    </location>
</feature>
<evidence type="ECO:0000256" key="1">
    <source>
        <dbReference type="ARBA" id="ARBA00004651"/>
    </source>
</evidence>
<dbReference type="PROSITE" id="PS50850">
    <property type="entry name" value="MFS"/>
    <property type="match status" value="1"/>
</dbReference>
<keyword evidence="4 6" id="KW-1133">Transmembrane helix</keyword>
<evidence type="ECO:0000256" key="3">
    <source>
        <dbReference type="ARBA" id="ARBA00022692"/>
    </source>
</evidence>
<name>A0A6C0NY59_9BACL</name>
<dbReference type="InterPro" id="IPR020846">
    <property type="entry name" value="MFS_dom"/>
</dbReference>
<dbReference type="GO" id="GO:0022857">
    <property type="term" value="F:transmembrane transporter activity"/>
    <property type="evidence" value="ECO:0007669"/>
    <property type="project" value="InterPro"/>
</dbReference>
<dbReference type="InterPro" id="IPR036259">
    <property type="entry name" value="MFS_trans_sf"/>
</dbReference>
<comment type="subcellular location">
    <subcellularLocation>
        <location evidence="1">Cell membrane</location>
        <topology evidence="1">Multi-pass membrane protein</topology>
    </subcellularLocation>
</comment>
<feature type="transmembrane region" description="Helical" evidence="6">
    <location>
        <begin position="384"/>
        <end position="407"/>
    </location>
</feature>
<dbReference type="InterPro" id="IPR011701">
    <property type="entry name" value="MFS"/>
</dbReference>
<dbReference type="KEGG" id="prz:GZH47_09595"/>
<dbReference type="EMBL" id="CP048286">
    <property type="protein sequence ID" value="QHW31081.1"/>
    <property type="molecule type" value="Genomic_DNA"/>
</dbReference>
<dbReference type="Pfam" id="PF07690">
    <property type="entry name" value="MFS_1"/>
    <property type="match status" value="1"/>
</dbReference>
<dbReference type="SUPFAM" id="SSF103473">
    <property type="entry name" value="MFS general substrate transporter"/>
    <property type="match status" value="1"/>
</dbReference>
<evidence type="ECO:0000256" key="5">
    <source>
        <dbReference type="ARBA" id="ARBA00023136"/>
    </source>
</evidence>
<feature type="transmembrane region" description="Helical" evidence="6">
    <location>
        <begin position="81"/>
        <end position="100"/>
    </location>
</feature>
<evidence type="ECO:0000313" key="8">
    <source>
        <dbReference type="EMBL" id="QHW31081.1"/>
    </source>
</evidence>
<organism evidence="8 9">
    <name type="scientific">Paenibacillus rhizovicinus</name>
    <dbReference type="NCBI Taxonomy" id="2704463"/>
    <lineage>
        <taxon>Bacteria</taxon>
        <taxon>Bacillati</taxon>
        <taxon>Bacillota</taxon>
        <taxon>Bacilli</taxon>
        <taxon>Bacillales</taxon>
        <taxon>Paenibacillaceae</taxon>
        <taxon>Paenibacillus</taxon>
    </lineage>
</organism>
<dbReference type="InterPro" id="IPR050327">
    <property type="entry name" value="Proton-linked_MCT"/>
</dbReference>
<feature type="transmembrane region" description="Helical" evidence="6">
    <location>
        <begin position="12"/>
        <end position="38"/>
    </location>
</feature>
<dbReference type="RefSeq" id="WP_162639890.1">
    <property type="nucleotide sequence ID" value="NZ_CP048286.1"/>
</dbReference>
<keyword evidence="2" id="KW-0813">Transport</keyword>
<feature type="transmembrane region" description="Helical" evidence="6">
    <location>
        <begin position="106"/>
        <end position="128"/>
    </location>
</feature>
<feature type="transmembrane region" description="Helical" evidence="6">
    <location>
        <begin position="228"/>
        <end position="249"/>
    </location>
</feature>
<keyword evidence="3 6" id="KW-0812">Transmembrane</keyword>
<accession>A0A6C0NY59</accession>
<reference evidence="8 9" key="1">
    <citation type="submission" date="2020-02" db="EMBL/GenBank/DDBJ databases">
        <title>Paenibacillus sp. nov., isolated from rhizosphere soil of tomato.</title>
        <authorList>
            <person name="Weon H.-Y."/>
            <person name="Lee S.A."/>
        </authorList>
    </citation>
    <scope>NUCLEOTIDE SEQUENCE [LARGE SCALE GENOMIC DNA]</scope>
    <source>
        <strain evidence="8 9">14171R-81</strain>
    </source>
</reference>
<evidence type="ECO:0000259" key="7">
    <source>
        <dbReference type="PROSITE" id="PS50850"/>
    </source>
</evidence>
<feature type="transmembrane region" description="Helical" evidence="6">
    <location>
        <begin position="298"/>
        <end position="320"/>
    </location>
</feature>
<dbReference type="PANTHER" id="PTHR11360:SF284">
    <property type="entry name" value="EG:103B4.3 PROTEIN-RELATED"/>
    <property type="match status" value="1"/>
</dbReference>
<evidence type="ECO:0000256" key="4">
    <source>
        <dbReference type="ARBA" id="ARBA00022989"/>
    </source>
</evidence>
<evidence type="ECO:0000256" key="2">
    <source>
        <dbReference type="ARBA" id="ARBA00022448"/>
    </source>
</evidence>
<feature type="transmembrane region" description="Helical" evidence="6">
    <location>
        <begin position="269"/>
        <end position="291"/>
    </location>
</feature>
<sequence length="424" mass="45515">MEKTWFKEPRYAWIGLGSLWTIGFVGALMRFIMAFFQVQISDDLGIGRGFISMAWSTNLLLAALCAPFGGWLADRYGPKRVLLISALLSTAGTGTVVFGHHPAVFFLGYGVICGLAGIGTTTTYMLIFDWFRHHRAKATGLLASASSLGLAISTPIFVAFRSLTWHDAFIVSFTLGLVVTLPTILFGIKGPRTASGGEAADSSAGMAETPELSADVPKPNRKRVFQSISAHLAIYGIVACALFACGFNMGTVEMNLVAIHQLASVPPGMIALSMSLLGVMEIAGSLVVGFMLDRLNKLAMLTLLYGIRVVGFSLLFLHLAWSPASFAMAFGFTYLSAVPGGLLIVNEYAGGKGKHTGWLLLFHQGGGILGSLVGGLSFDYFHDYQALIGADIVICMLVTLGYCYLYLSRRRSGFRLSRNKEAAA</sequence>
<dbReference type="AlphaFoldDB" id="A0A6C0NY59"/>
<feature type="domain" description="Major facilitator superfamily (MFS) profile" evidence="7">
    <location>
        <begin position="15"/>
        <end position="413"/>
    </location>
</feature>
<dbReference type="Proteomes" id="UP000479114">
    <property type="component" value="Chromosome"/>
</dbReference>
<evidence type="ECO:0000313" key="9">
    <source>
        <dbReference type="Proteomes" id="UP000479114"/>
    </source>
</evidence>
<proteinExistence type="predicted"/>
<feature type="transmembrane region" description="Helical" evidence="6">
    <location>
        <begin position="326"/>
        <end position="345"/>
    </location>
</feature>